<dbReference type="Proteomes" id="UP000204221">
    <property type="component" value="Chromosome"/>
</dbReference>
<feature type="transmembrane region" description="Helical" evidence="2">
    <location>
        <begin position="168"/>
        <end position="190"/>
    </location>
</feature>
<dbReference type="EMBL" id="CP022521">
    <property type="protein sequence ID" value="ASO18382.1"/>
    <property type="molecule type" value="Genomic_DNA"/>
</dbReference>
<gene>
    <name evidence="3" type="ORF">AHOG_03625</name>
</gene>
<keyword evidence="2" id="KW-0812">Transmembrane</keyword>
<organism evidence="3 4">
    <name type="scientific">Actinoalloteichus hoggarensis</name>
    <dbReference type="NCBI Taxonomy" id="1470176"/>
    <lineage>
        <taxon>Bacteria</taxon>
        <taxon>Bacillati</taxon>
        <taxon>Actinomycetota</taxon>
        <taxon>Actinomycetes</taxon>
        <taxon>Pseudonocardiales</taxon>
        <taxon>Pseudonocardiaceae</taxon>
        <taxon>Actinoalloteichus</taxon>
    </lineage>
</organism>
<evidence type="ECO:0000313" key="4">
    <source>
        <dbReference type="Proteomes" id="UP000204221"/>
    </source>
</evidence>
<feature type="compositionally biased region" description="Low complexity" evidence="1">
    <location>
        <begin position="41"/>
        <end position="55"/>
    </location>
</feature>
<dbReference type="RefSeq" id="WP_093940094.1">
    <property type="nucleotide sequence ID" value="NZ_CP022521.1"/>
</dbReference>
<keyword evidence="2" id="KW-1133">Transmembrane helix</keyword>
<accession>A0A221VXW3</accession>
<reference evidence="3 4" key="1">
    <citation type="submission" date="2017-07" db="EMBL/GenBank/DDBJ databases">
        <title>Complete genome sequence of Actinoalloteichus hoggarensis DSM 45943, type strain of Actinoalloteichus hoggarensis.</title>
        <authorList>
            <person name="Ruckert C."/>
            <person name="Nouioui I."/>
            <person name="Willmese J."/>
            <person name="van Wezel G."/>
            <person name="Klenk H.-P."/>
            <person name="Kalinowski J."/>
            <person name="Zotchev S.B."/>
        </authorList>
    </citation>
    <scope>NUCLEOTIDE SEQUENCE [LARGE SCALE GENOMIC DNA]</scope>
    <source>
        <strain evidence="3 4">DSM 45943</strain>
    </source>
</reference>
<feature type="region of interest" description="Disordered" evidence="1">
    <location>
        <begin position="1"/>
        <end position="55"/>
    </location>
</feature>
<keyword evidence="2" id="KW-0472">Membrane</keyword>
<evidence type="ECO:0000256" key="1">
    <source>
        <dbReference type="SAM" id="MobiDB-lite"/>
    </source>
</evidence>
<sequence length="234" mass="23292">MSRARRAARGRGAAEPGDVGSGAVEPGAAEPRVIGSGDAVTPSPAASSATRPPASATGGLGLPGPLLRLLLAVVAAVVCVVVSSDGAGPVLTWVLVASAALTAVLPASASPAVLIVVAVLGVTTNGGDPLRPEVLILMPLLHLTHLLAAVAAVLPWRSRVRPAALRPALLRAAVVQLVAAGLVLVVWTMPSTVLPAWLEIAGLLSAAGLAVVGVLAPRRSPNLPTQLPGERNHS</sequence>
<proteinExistence type="predicted"/>
<keyword evidence="4" id="KW-1185">Reference proteome</keyword>
<evidence type="ECO:0000313" key="3">
    <source>
        <dbReference type="EMBL" id="ASO18382.1"/>
    </source>
</evidence>
<protein>
    <submittedName>
        <fullName evidence="3">Uncharacterized protein</fullName>
    </submittedName>
</protein>
<evidence type="ECO:0000256" key="2">
    <source>
        <dbReference type="SAM" id="Phobius"/>
    </source>
</evidence>
<feature type="transmembrane region" description="Helical" evidence="2">
    <location>
        <begin position="196"/>
        <end position="216"/>
    </location>
</feature>
<dbReference type="AlphaFoldDB" id="A0A221VXW3"/>
<name>A0A221VXW3_9PSEU</name>
<feature type="transmembrane region" description="Helical" evidence="2">
    <location>
        <begin position="134"/>
        <end position="156"/>
    </location>
</feature>
<feature type="transmembrane region" description="Helical" evidence="2">
    <location>
        <begin position="90"/>
        <end position="122"/>
    </location>
</feature>
<dbReference type="KEGG" id="ahg:AHOG_03625"/>